<organism evidence="2 3">
    <name type="scientific">Sclerotinia sclerotiorum (strain ATCC 18683 / 1980 / Ss-1)</name>
    <name type="common">White mold</name>
    <name type="synonym">Whetzelinia sclerotiorum</name>
    <dbReference type="NCBI Taxonomy" id="665079"/>
    <lineage>
        <taxon>Eukaryota</taxon>
        <taxon>Fungi</taxon>
        <taxon>Dikarya</taxon>
        <taxon>Ascomycota</taxon>
        <taxon>Pezizomycotina</taxon>
        <taxon>Leotiomycetes</taxon>
        <taxon>Helotiales</taxon>
        <taxon>Sclerotiniaceae</taxon>
        <taxon>Sclerotinia</taxon>
    </lineage>
</organism>
<dbReference type="VEuPathDB" id="FungiDB:sscle_05g045740"/>
<sequence>MSKAIEAHATGADVKSSEKTKLRTKPSQVSQAGPTDESEETLPLICMVDDNIAKLSNCSFS</sequence>
<evidence type="ECO:0000313" key="2">
    <source>
        <dbReference type="EMBL" id="APA09804.1"/>
    </source>
</evidence>
<dbReference type="AlphaFoldDB" id="A0A1D9Q4D3"/>
<accession>A0A1D9Q4D3</accession>
<dbReference type="Proteomes" id="UP000177798">
    <property type="component" value="Chromosome 5"/>
</dbReference>
<evidence type="ECO:0000313" key="3">
    <source>
        <dbReference type="Proteomes" id="UP000177798"/>
    </source>
</evidence>
<feature type="region of interest" description="Disordered" evidence="1">
    <location>
        <begin position="1"/>
        <end position="41"/>
    </location>
</feature>
<reference evidence="3" key="1">
    <citation type="journal article" date="2017" name="Genome Biol. Evol.">
        <title>The complete genome sequence of the phytopathogenic fungus Sclerotinia sclerotiorum reveals insights into the genome architecture of broad host range pathogens.</title>
        <authorList>
            <person name="Derbyshire M."/>
            <person name="Denton-Giles M."/>
            <person name="Hegedus D."/>
            <person name="Seifbarghy S."/>
            <person name="Rollins J."/>
            <person name="van Kan J."/>
            <person name="Seidl M.F."/>
            <person name="Faino L."/>
            <person name="Mbengue M."/>
            <person name="Navaud O."/>
            <person name="Raffaele S."/>
            <person name="Hammond-Kosack K."/>
            <person name="Heard S."/>
            <person name="Oliver R."/>
        </authorList>
    </citation>
    <scope>NUCLEOTIDE SEQUENCE [LARGE SCALE GENOMIC DNA]</scope>
    <source>
        <strain evidence="3">ATCC 18683 / 1980 / Ss-1</strain>
    </source>
</reference>
<dbReference type="EMBL" id="CP017818">
    <property type="protein sequence ID" value="APA09804.1"/>
    <property type="molecule type" value="Genomic_DNA"/>
</dbReference>
<proteinExistence type="predicted"/>
<gene>
    <name evidence="2" type="ORF">sscle_05g045740</name>
</gene>
<protein>
    <submittedName>
        <fullName evidence="2">Uncharacterized protein</fullName>
    </submittedName>
</protein>
<name>A0A1D9Q4D3_SCLS1</name>
<evidence type="ECO:0000256" key="1">
    <source>
        <dbReference type="SAM" id="MobiDB-lite"/>
    </source>
</evidence>